<gene>
    <name evidence="3" type="ORF">VV02_02490</name>
</gene>
<dbReference type="RefSeq" id="WP_052589562.1">
    <property type="nucleotide sequence ID" value="NZ_CP011112.1"/>
</dbReference>
<name>A0A0K1JEH8_9MICO</name>
<proteinExistence type="predicted"/>
<feature type="region of interest" description="Disordered" evidence="1">
    <location>
        <begin position="1"/>
        <end position="20"/>
    </location>
</feature>
<dbReference type="InterPro" id="IPR046112">
    <property type="entry name" value="DUF6049"/>
</dbReference>
<keyword evidence="2" id="KW-0472">Membrane</keyword>
<feature type="transmembrane region" description="Helical" evidence="2">
    <location>
        <begin position="756"/>
        <end position="774"/>
    </location>
</feature>
<keyword evidence="2" id="KW-1133">Transmembrane helix</keyword>
<evidence type="ECO:0000313" key="4">
    <source>
        <dbReference type="Proteomes" id="UP000066480"/>
    </source>
</evidence>
<evidence type="ECO:0000313" key="3">
    <source>
        <dbReference type="EMBL" id="AKU14995.1"/>
    </source>
</evidence>
<dbReference type="EMBL" id="CP011112">
    <property type="protein sequence ID" value="AKU14995.1"/>
    <property type="molecule type" value="Genomic_DNA"/>
</dbReference>
<sequence>MSFRRASAHGPSARPQHHSPVRRSLVLGQALVALLLVLVPAAAALPAGGSPASGRPVAADRNSTATLSLTSVTPGVLKAGSSATITGTIGNTGTAMIVHPVVHVSVLNDPLDTRDRVDEWGSNAQRFDDPKVVATVALPQALAPREFVAFTVTVPAAKLPYRYNLASLPTTLTVTEGQAITEASTRASVRTYLEWVGNPVATPIQVGWVVPLTLPADPALFGPSGQRRTDAWRRAIGPDSPIDQTIKALDGQPVTWLVDPSMLEPPGATDDNVPVPPAPSPSPTSTPSPTSSTPSTPPPATSGTGSGSPSTTGSSTARPTGTEGTTPPSTSSSTTASPTDEPTEDAQPQPVTVTSLSTELRNRLAQLAPTQPVWFLPYADPDVSALSTAGGTSAMQQQLDRPLSPELRAIGTTVPLWPAAEVTSTSLSGLLKTWRTTTGAVPPVLLSSRQLTGEPHRATENVGQRLRDGTPVLAYDEPLSDTATTTGGDSGIRTQRFLAETLATYQQQPSRSRSLLMLAPRTGQATPAQLEQLVSSSRRVPWLRPVSANGLLTQARSAERSASIAAKPGNPKASLGPSPLTAAGVDQLRRNRNLATDIGTILTDSQDISSGWDRALDEVGSTRWRGNATAYSKVVTGTTTGLDSISRQVAVRRSTINFFASSGTLSVTVVNNLDRPVHDVQLYLRARKPQLKIKTQPRPISLQAGGRVTIRVPVTGLAAGQVPVDAVLQTPTGTPLGLQDGKVVQLKVNVRPTATWLFWVLGIVAGLVFVVGLFRSLRRGPRAQTAMPLPDDVPEPHEGDDD</sequence>
<dbReference type="OrthoDB" id="5137271at2"/>
<dbReference type="STRING" id="571913.VV02_02490"/>
<dbReference type="KEGG" id="lmoi:VV02_02490"/>
<dbReference type="Pfam" id="PF19516">
    <property type="entry name" value="DUF6049"/>
    <property type="match status" value="1"/>
</dbReference>
<feature type="compositionally biased region" description="Pro residues" evidence="1">
    <location>
        <begin position="274"/>
        <end position="286"/>
    </location>
</feature>
<dbReference type="AlphaFoldDB" id="A0A0K1JEH8"/>
<evidence type="ECO:0000256" key="1">
    <source>
        <dbReference type="SAM" id="MobiDB-lite"/>
    </source>
</evidence>
<protein>
    <submittedName>
        <fullName evidence="3">Uncharacterized protein</fullName>
    </submittedName>
</protein>
<feature type="compositionally biased region" description="Low complexity" evidence="1">
    <location>
        <begin position="301"/>
        <end position="340"/>
    </location>
</feature>
<accession>A0A0K1JEH8</accession>
<reference evidence="3 4" key="1">
    <citation type="submission" date="2015-03" db="EMBL/GenBank/DDBJ databases">
        <title>Luteipulveratus halotolerans sp. nov., a novel actinobacterium (Dermacoccaceae) from Sarawak, Malaysia.</title>
        <authorList>
            <person name="Juboi H."/>
            <person name="Basik A."/>
            <person name="Shamsul S.S."/>
            <person name="Arnold P."/>
            <person name="Schmitt E.K."/>
            <person name="Sanglier J.-J."/>
            <person name="Yeo T."/>
        </authorList>
    </citation>
    <scope>NUCLEOTIDE SEQUENCE [LARGE SCALE GENOMIC DNA]</scope>
    <source>
        <strain evidence="3 4">MN07-A0370</strain>
    </source>
</reference>
<keyword evidence="2" id="KW-0812">Transmembrane</keyword>
<organism evidence="3 4">
    <name type="scientific">Luteipulveratus mongoliensis</name>
    <dbReference type="NCBI Taxonomy" id="571913"/>
    <lineage>
        <taxon>Bacteria</taxon>
        <taxon>Bacillati</taxon>
        <taxon>Actinomycetota</taxon>
        <taxon>Actinomycetes</taxon>
        <taxon>Micrococcales</taxon>
        <taxon>Dermacoccaceae</taxon>
        <taxon>Luteipulveratus</taxon>
    </lineage>
</organism>
<keyword evidence="4" id="KW-1185">Reference proteome</keyword>
<dbReference type="Proteomes" id="UP000066480">
    <property type="component" value="Chromosome"/>
</dbReference>
<evidence type="ECO:0000256" key="2">
    <source>
        <dbReference type="SAM" id="Phobius"/>
    </source>
</evidence>
<feature type="region of interest" description="Disordered" evidence="1">
    <location>
        <begin position="257"/>
        <end position="355"/>
    </location>
</feature>